<dbReference type="Pfam" id="PF04616">
    <property type="entry name" value="Glyco_hydro_43"/>
    <property type="match status" value="1"/>
</dbReference>
<dbReference type="EC" id="3.2.1.55" evidence="5"/>
<dbReference type="GO" id="GO:0031222">
    <property type="term" value="P:arabinan catabolic process"/>
    <property type="evidence" value="ECO:0007669"/>
    <property type="project" value="UniProtKB-UniPathway"/>
</dbReference>
<evidence type="ECO:0000256" key="3">
    <source>
        <dbReference type="ARBA" id="ARBA00022801"/>
    </source>
</evidence>
<dbReference type="InterPro" id="IPR050727">
    <property type="entry name" value="GH43_arabinanases"/>
</dbReference>
<organism evidence="10 11">
    <name type="scientific">Sphingomonas aerophila</name>
    <dbReference type="NCBI Taxonomy" id="1344948"/>
    <lineage>
        <taxon>Bacteria</taxon>
        <taxon>Pseudomonadati</taxon>
        <taxon>Pseudomonadota</taxon>
        <taxon>Alphaproteobacteria</taxon>
        <taxon>Sphingomonadales</taxon>
        <taxon>Sphingomonadaceae</taxon>
        <taxon>Sphingomonas</taxon>
    </lineage>
</organism>
<comment type="similarity">
    <text evidence="2 5">Belongs to the glycosyl hydrolase 43 family.</text>
</comment>
<dbReference type="CDD" id="cd08998">
    <property type="entry name" value="GH43_Arb43a-like"/>
    <property type="match status" value="1"/>
</dbReference>
<keyword evidence="4 5" id="KW-0326">Glycosidase</keyword>
<evidence type="ECO:0000256" key="8">
    <source>
        <dbReference type="PIRSR" id="PIRSR026534-3"/>
    </source>
</evidence>
<dbReference type="InterPro" id="IPR023296">
    <property type="entry name" value="Glyco_hydro_beta-prop_sf"/>
</dbReference>
<dbReference type="GO" id="GO:0046558">
    <property type="term" value="F:arabinan endo-1,5-alpha-L-arabinosidase activity"/>
    <property type="evidence" value="ECO:0007669"/>
    <property type="project" value="InterPro"/>
</dbReference>
<dbReference type="AlphaFoldDB" id="A0A7W9BDN0"/>
<evidence type="ECO:0000256" key="1">
    <source>
        <dbReference type="ARBA" id="ARBA00004834"/>
    </source>
</evidence>
<keyword evidence="3 5" id="KW-0378">Hydrolase</keyword>
<sequence length="339" mass="36152">MARQATALFLALLTTAGAAQRTAGPELSGSLTPVHDPAIIRQGDEFLLFVTGHLGPGPGPLALRTSPDLVHWTLRGASFPELPSWAARLVPGAKGLWAPDISRVGGEYRLYYAVSTFGSNRSAIGLATARKIDPEHPAAGWTDKGPVIASTPTNDYNAIDPAAFVDVDGRHWMAFGSFWSGIKLIELDPKTGLRKAGDPAPRAIAARPELGQQPGPGPGALEAPFVIRRGGYYYLFVSFDFCCRGKESSYNTVVGRARTPEGPYVDRTGRAMLRGGGTPVLASGRGGGDRFVGRGHVAVLQDGGRDRIVYHAYDTQANGTPTLRIQPLKWTRDGWPVAA</sequence>
<dbReference type="PANTHER" id="PTHR43301:SF3">
    <property type="entry name" value="ARABINAN ENDO-1,5-ALPHA-L-ARABINOSIDASE A-RELATED"/>
    <property type="match status" value="1"/>
</dbReference>
<dbReference type="GO" id="GO:0046556">
    <property type="term" value="F:alpha-L-arabinofuranosidase activity"/>
    <property type="evidence" value="ECO:0007669"/>
    <property type="project" value="UniProtKB-EC"/>
</dbReference>
<proteinExistence type="inferred from homology"/>
<evidence type="ECO:0000256" key="7">
    <source>
        <dbReference type="PIRSR" id="PIRSR026534-2"/>
    </source>
</evidence>
<feature type="binding site" evidence="7">
    <location>
        <position position="36"/>
    </location>
    <ligand>
        <name>substrate</name>
    </ligand>
</feature>
<feature type="active site" description="Proton acceptor" evidence="6">
    <location>
        <position position="36"/>
    </location>
</feature>
<dbReference type="SUPFAM" id="SSF75005">
    <property type="entry name" value="Arabinanase/levansucrase/invertase"/>
    <property type="match status" value="1"/>
</dbReference>
<keyword evidence="11" id="KW-1185">Reference proteome</keyword>
<accession>A0A7W9BDN0</accession>
<evidence type="ECO:0000256" key="4">
    <source>
        <dbReference type="ARBA" id="ARBA00023295"/>
    </source>
</evidence>
<feature type="binding site" evidence="7">
    <location>
        <begin position="157"/>
        <end position="160"/>
    </location>
    <ligand>
        <name>substrate</name>
    </ligand>
</feature>
<evidence type="ECO:0000313" key="11">
    <source>
        <dbReference type="Proteomes" id="UP000546200"/>
    </source>
</evidence>
<evidence type="ECO:0000256" key="6">
    <source>
        <dbReference type="PIRSR" id="PIRSR026534-1"/>
    </source>
</evidence>
<feature type="binding site" evidence="7">
    <location>
        <begin position="177"/>
        <end position="179"/>
    </location>
    <ligand>
        <name>substrate</name>
    </ligand>
</feature>
<dbReference type="RefSeq" id="WP_246348473.1">
    <property type="nucleotide sequence ID" value="NZ_JACIJK010000005.1"/>
</dbReference>
<dbReference type="Gene3D" id="2.115.10.20">
    <property type="entry name" value="Glycosyl hydrolase domain, family 43"/>
    <property type="match status" value="1"/>
</dbReference>
<gene>
    <name evidence="10" type="ORF">FHS94_001919</name>
</gene>
<feature type="chain" id="PRO_5031184609" description="Extracellular exo-alpha-(1-&gt;5)-L-arabinofuranosidase" evidence="9">
    <location>
        <begin position="19"/>
        <end position="339"/>
    </location>
</feature>
<keyword evidence="9" id="KW-0732">Signal</keyword>
<feature type="signal peptide" evidence="9">
    <location>
        <begin position="1"/>
        <end position="18"/>
    </location>
</feature>
<evidence type="ECO:0000313" key="10">
    <source>
        <dbReference type="EMBL" id="MBB5715078.1"/>
    </source>
</evidence>
<name>A0A7W9BDN0_9SPHN</name>
<feature type="binding site" evidence="7">
    <location>
        <position position="118"/>
    </location>
    <ligand>
        <name>substrate</name>
    </ligand>
</feature>
<evidence type="ECO:0000256" key="9">
    <source>
        <dbReference type="SAM" id="SignalP"/>
    </source>
</evidence>
<comment type="catalytic activity">
    <reaction evidence="5">
        <text>Hydrolysis of terminal non-reducing alpha-L-arabinofuranoside residues in alpha-L-arabinosides.</text>
        <dbReference type="EC" id="3.2.1.55"/>
    </reaction>
</comment>
<dbReference type="InterPro" id="IPR016840">
    <property type="entry name" value="Glyco_hydro_43_endo_a_Ara-ase"/>
</dbReference>
<feature type="site" description="Important for substrate recognition" evidence="8">
    <location>
        <position position="296"/>
    </location>
</feature>
<dbReference type="PIRSF" id="PIRSF026534">
    <property type="entry name" value="Endo_alpha-L-arabinosidase"/>
    <property type="match status" value="1"/>
</dbReference>
<protein>
    <recommendedName>
        <fullName evidence="5">Extracellular exo-alpha-(1-&gt;5)-L-arabinofuranosidase</fullName>
        <ecNumber evidence="5">3.2.1.55</ecNumber>
    </recommendedName>
</protein>
<dbReference type="PANTHER" id="PTHR43301">
    <property type="entry name" value="ARABINAN ENDO-1,5-ALPHA-L-ARABINOSIDASE"/>
    <property type="match status" value="1"/>
</dbReference>
<comment type="caution">
    <text evidence="10">The sequence shown here is derived from an EMBL/GenBank/DDBJ whole genome shotgun (WGS) entry which is preliminary data.</text>
</comment>
<dbReference type="UniPathway" id="UPA00667"/>
<feature type="site" description="Important for catalytic activity, responsible for pKa modulation of the active site Glu and correct orientation of both the proton donor and substrate" evidence="8">
    <location>
        <position position="160"/>
    </location>
</feature>
<reference evidence="10 11" key="1">
    <citation type="submission" date="2020-08" db="EMBL/GenBank/DDBJ databases">
        <title>Genomic Encyclopedia of Type Strains, Phase IV (KMG-IV): sequencing the most valuable type-strain genomes for metagenomic binning, comparative biology and taxonomic classification.</title>
        <authorList>
            <person name="Goeker M."/>
        </authorList>
    </citation>
    <scope>NUCLEOTIDE SEQUENCE [LARGE SCALE GENOMIC DNA]</scope>
    <source>
        <strain evidence="10 11">DSM 100044</strain>
    </source>
</reference>
<dbReference type="Proteomes" id="UP000546200">
    <property type="component" value="Unassembled WGS sequence"/>
</dbReference>
<dbReference type="InterPro" id="IPR006710">
    <property type="entry name" value="Glyco_hydro_43"/>
</dbReference>
<evidence type="ECO:0000256" key="5">
    <source>
        <dbReference type="PIRNR" id="PIRNR026534"/>
    </source>
</evidence>
<dbReference type="EMBL" id="JACIJK010000005">
    <property type="protein sequence ID" value="MBB5715078.1"/>
    <property type="molecule type" value="Genomic_DNA"/>
</dbReference>
<evidence type="ECO:0000256" key="2">
    <source>
        <dbReference type="ARBA" id="ARBA00009865"/>
    </source>
</evidence>
<feature type="active site" description="Proton donor" evidence="6">
    <location>
        <position position="222"/>
    </location>
</feature>
<comment type="pathway">
    <text evidence="1 5">Glycan metabolism; L-arabinan degradation.</text>
</comment>